<feature type="compositionally biased region" description="Low complexity" evidence="3">
    <location>
        <begin position="347"/>
        <end position="356"/>
    </location>
</feature>
<dbReference type="Pfam" id="PF01580">
    <property type="entry name" value="FtsK_SpoIIIE"/>
    <property type="match status" value="1"/>
</dbReference>
<protein>
    <submittedName>
        <fullName evidence="6">FHA domain-containing protein</fullName>
    </submittedName>
</protein>
<dbReference type="EMBL" id="JAVREQ010000024">
    <property type="protein sequence ID" value="MDT0381637.1"/>
    <property type="molecule type" value="Genomic_DNA"/>
</dbReference>
<dbReference type="SMART" id="SM00240">
    <property type="entry name" value="FHA"/>
    <property type="match status" value="1"/>
</dbReference>
<evidence type="ECO:0000256" key="2">
    <source>
        <dbReference type="PROSITE-ProRule" id="PRU00289"/>
    </source>
</evidence>
<proteinExistence type="predicted"/>
<dbReference type="Gene3D" id="2.60.200.20">
    <property type="match status" value="1"/>
</dbReference>
<dbReference type="CDD" id="cd00060">
    <property type="entry name" value="FHA"/>
    <property type="match status" value="1"/>
</dbReference>
<organism evidence="6 7">
    <name type="scientific">Streptomyces hazeniae</name>
    <dbReference type="NCBI Taxonomy" id="3075538"/>
    <lineage>
        <taxon>Bacteria</taxon>
        <taxon>Bacillati</taxon>
        <taxon>Actinomycetota</taxon>
        <taxon>Actinomycetes</taxon>
        <taxon>Kitasatosporales</taxon>
        <taxon>Streptomycetaceae</taxon>
        <taxon>Streptomyces</taxon>
    </lineage>
</organism>
<dbReference type="Proteomes" id="UP001183414">
    <property type="component" value="Unassembled WGS sequence"/>
</dbReference>
<dbReference type="InterPro" id="IPR000253">
    <property type="entry name" value="FHA_dom"/>
</dbReference>
<evidence type="ECO:0000256" key="3">
    <source>
        <dbReference type="SAM" id="MobiDB-lite"/>
    </source>
</evidence>
<dbReference type="InterPro" id="IPR050923">
    <property type="entry name" value="Cell_Proc_Reg/RNA_Proc"/>
</dbReference>
<dbReference type="InterPro" id="IPR002543">
    <property type="entry name" value="FtsK_dom"/>
</dbReference>
<keyword evidence="7" id="KW-1185">Reference proteome</keyword>
<feature type="compositionally biased region" description="Basic and acidic residues" evidence="3">
    <location>
        <begin position="294"/>
        <end position="311"/>
    </location>
</feature>
<feature type="region of interest" description="Disordered" evidence="3">
    <location>
        <begin position="344"/>
        <end position="369"/>
    </location>
</feature>
<sequence>MQIRLGVLASRGGQAAARATDVVVTAPSGTVLATIAEGLVAAAAGAPDGAERSERPERDRDRDRGHETVPVYVGERRLDPHRQIVGLPPLVDGAEVSLYAPSPAAHAEASGGARARLHVVAGPDAGGVHLLHGGRVTLGRSAEADVPLDDPDVSRLHCAVTVTDSGQLTVTDLESTNGTALDGSDVPSGRTVPLRAGATVRLGESAARVQTSDGDAVPLGTVPDGDGRLRLAQPAVPGADDGPGEPAPAPSPVAGPEPPGTLSAPPPSRAPGGGTAARRGPDPTPGPPGMSVADGHRTKPEGGTEVADRDAAPSGPSRPSAPSGRGLTGWARKWATWRAEAAPSLDARGGAAARRAPGPPEGGPAARDVTRPDLATVLLTALGPGPLLWERGPQHPHALTVRIGIAHRSHGPGEPVTVDLRTAGSLGMAGPRTRLAALARALLAQLTALHGPGALETVLIAADRARAETDRTRDWAWLGWLPHVRPAHGQDCRLLVAYDGDQAAARTSELVRRLDETASVSPAAYRGPRTVLVVDGDPGPAPVRDAVARLAAEGAAAGIHVLCLAETPSATPASPLDDTVRAAGEASPPFRSCGTFALLSGAVATAVRIVRPGRRHADGTVATMDGVSAAWAERFARALAPLREADGSPAGSGGTDLPRVPAALPRTCRLLDELGLARATPAALLSRWAASAAQPTRLPLTLGAGPRGPVAAALTTTHPHLLLTGPAGSGKTELLRAVAASLAADTPADRLALLLVDGDADRATAGGGLSGCADLPPAGDHLVAGDPVRMREFAQSLSAELKRRAELVADGRSSDGPPADATRVVSPRRPLGTAATARPAAPPLPRLVVLVDDFDTLVDPALGNPGRPSAGSVVRALEAVARDGARLGVHLIAASGRPDAVADTATARGAAFEVRLTGRDGDDPVPGRGSLRLPDGTSLPFQGGRVSGRIPRTATLRPTVVPLDWARAGDPPTRRTVRELGNGPTDLALLASAMTRAARPAAPSPSSV</sequence>
<evidence type="ECO:0000313" key="7">
    <source>
        <dbReference type="Proteomes" id="UP001183414"/>
    </source>
</evidence>
<name>A0ABU2NYN9_9ACTN</name>
<feature type="compositionally biased region" description="Basic and acidic residues" evidence="3">
    <location>
        <begin position="49"/>
        <end position="67"/>
    </location>
</feature>
<gene>
    <name evidence="6" type="ORF">RM572_23025</name>
</gene>
<dbReference type="PANTHER" id="PTHR23308">
    <property type="entry name" value="NUCLEAR INHIBITOR OF PROTEIN PHOSPHATASE-1"/>
    <property type="match status" value="1"/>
</dbReference>
<feature type="region of interest" description="Disordered" evidence="3">
    <location>
        <begin position="917"/>
        <end position="949"/>
    </location>
</feature>
<feature type="domain" description="FHA" evidence="4">
    <location>
        <begin position="136"/>
        <end position="186"/>
    </location>
</feature>
<comment type="caution">
    <text evidence="6">The sequence shown here is derived from an EMBL/GenBank/DDBJ whole genome shotgun (WGS) entry which is preliminary data.</text>
</comment>
<dbReference type="Gene3D" id="3.40.50.300">
    <property type="entry name" value="P-loop containing nucleotide triphosphate hydrolases"/>
    <property type="match status" value="2"/>
</dbReference>
<feature type="compositionally biased region" description="Pro residues" evidence="3">
    <location>
        <begin position="245"/>
        <end position="269"/>
    </location>
</feature>
<dbReference type="SUPFAM" id="SSF52540">
    <property type="entry name" value="P-loop containing nucleoside triphosphate hydrolases"/>
    <property type="match status" value="1"/>
</dbReference>
<keyword evidence="2" id="KW-0067">ATP-binding</keyword>
<evidence type="ECO:0000256" key="1">
    <source>
        <dbReference type="ARBA" id="ARBA00022553"/>
    </source>
</evidence>
<dbReference type="SUPFAM" id="SSF49879">
    <property type="entry name" value="SMAD/FHA domain"/>
    <property type="match status" value="1"/>
</dbReference>
<reference evidence="7" key="1">
    <citation type="submission" date="2023-07" db="EMBL/GenBank/DDBJ databases">
        <title>30 novel species of actinomycetes from the DSMZ collection.</title>
        <authorList>
            <person name="Nouioui I."/>
        </authorList>
    </citation>
    <scope>NUCLEOTIDE SEQUENCE [LARGE SCALE GENOMIC DNA]</scope>
    <source>
        <strain evidence="7">DSM 42041</strain>
    </source>
</reference>
<dbReference type="PROSITE" id="PS50901">
    <property type="entry name" value="FTSK"/>
    <property type="match status" value="1"/>
</dbReference>
<dbReference type="PROSITE" id="PS50006">
    <property type="entry name" value="FHA_DOMAIN"/>
    <property type="match status" value="1"/>
</dbReference>
<dbReference type="SMART" id="SM00382">
    <property type="entry name" value="AAA"/>
    <property type="match status" value="1"/>
</dbReference>
<dbReference type="InterPro" id="IPR008984">
    <property type="entry name" value="SMAD_FHA_dom_sf"/>
</dbReference>
<evidence type="ECO:0000259" key="4">
    <source>
        <dbReference type="PROSITE" id="PS50006"/>
    </source>
</evidence>
<feature type="region of interest" description="Disordered" evidence="3">
    <location>
        <begin position="808"/>
        <end position="838"/>
    </location>
</feature>
<dbReference type="InterPro" id="IPR003593">
    <property type="entry name" value="AAA+_ATPase"/>
</dbReference>
<accession>A0ABU2NYN9</accession>
<feature type="region of interest" description="Disordered" evidence="3">
    <location>
        <begin position="206"/>
        <end position="328"/>
    </location>
</feature>
<feature type="compositionally biased region" description="Low complexity" evidence="3">
    <location>
        <begin position="827"/>
        <end position="838"/>
    </location>
</feature>
<feature type="domain" description="FtsK" evidence="5">
    <location>
        <begin position="707"/>
        <end position="927"/>
    </location>
</feature>
<feature type="region of interest" description="Disordered" evidence="3">
    <location>
        <begin position="44"/>
        <end position="68"/>
    </location>
</feature>
<keyword evidence="2" id="KW-0547">Nucleotide-binding</keyword>
<keyword evidence="1" id="KW-0597">Phosphoprotein</keyword>
<dbReference type="Pfam" id="PF00498">
    <property type="entry name" value="FHA"/>
    <property type="match status" value="1"/>
</dbReference>
<feature type="binding site" evidence="2">
    <location>
        <begin position="725"/>
        <end position="732"/>
    </location>
    <ligand>
        <name>ATP</name>
        <dbReference type="ChEBI" id="CHEBI:30616"/>
    </ligand>
</feature>
<evidence type="ECO:0000259" key="5">
    <source>
        <dbReference type="PROSITE" id="PS50901"/>
    </source>
</evidence>
<evidence type="ECO:0000313" key="6">
    <source>
        <dbReference type="EMBL" id="MDT0381637.1"/>
    </source>
</evidence>
<dbReference type="InterPro" id="IPR027417">
    <property type="entry name" value="P-loop_NTPase"/>
</dbReference>
<feature type="compositionally biased region" description="Low complexity" evidence="3">
    <location>
        <begin position="312"/>
        <end position="325"/>
    </location>
</feature>
<dbReference type="RefSeq" id="WP_311675324.1">
    <property type="nucleotide sequence ID" value="NZ_JAVREQ010000024.1"/>
</dbReference>